<gene>
    <name evidence="2" type="ORF">SAMN00808754_2853</name>
</gene>
<dbReference type="RefSeq" id="WP_084666541.1">
    <property type="nucleotide sequence ID" value="NZ_LT838272.1"/>
</dbReference>
<dbReference type="OrthoDB" id="9784302at2"/>
<feature type="domain" description="ChrB N-terminal" evidence="1">
    <location>
        <begin position="22"/>
        <end position="178"/>
    </location>
</feature>
<dbReference type="EMBL" id="LT838272">
    <property type="protein sequence ID" value="SMB99327.1"/>
    <property type="molecule type" value="Genomic_DNA"/>
</dbReference>
<evidence type="ECO:0000313" key="3">
    <source>
        <dbReference type="Proteomes" id="UP000192569"/>
    </source>
</evidence>
<evidence type="ECO:0000313" key="2">
    <source>
        <dbReference type="EMBL" id="SMB99327.1"/>
    </source>
</evidence>
<reference evidence="2 3" key="1">
    <citation type="submission" date="2017-04" db="EMBL/GenBank/DDBJ databases">
        <authorList>
            <person name="Afonso C.L."/>
            <person name="Miller P.J."/>
            <person name="Scott M.A."/>
            <person name="Spackman E."/>
            <person name="Goraichik I."/>
            <person name="Dimitrov K.M."/>
            <person name="Suarez D.L."/>
            <person name="Swayne D.E."/>
        </authorList>
    </citation>
    <scope>NUCLEOTIDE SEQUENCE [LARGE SCALE GENOMIC DNA]</scope>
    <source>
        <strain evidence="2 3">ToBE</strain>
    </source>
</reference>
<dbReference type="Pfam" id="PF20229">
    <property type="entry name" value="ChrB_N"/>
    <property type="match status" value="1"/>
</dbReference>
<protein>
    <submittedName>
        <fullName evidence="2">PaaX-like protein C-terminal domain-containing protein</fullName>
    </submittedName>
</protein>
<keyword evidence="3" id="KW-1185">Reference proteome</keyword>
<dbReference type="Proteomes" id="UP000192569">
    <property type="component" value="Chromosome I"/>
</dbReference>
<dbReference type="STRING" id="698762.SAMN00808754_2853"/>
<accession>A0A1W1W128</accession>
<dbReference type="AlphaFoldDB" id="A0A1W1W128"/>
<proteinExistence type="predicted"/>
<organism evidence="2 3">
    <name type="scientific">Thermanaeromonas toyohensis ToBE</name>
    <dbReference type="NCBI Taxonomy" id="698762"/>
    <lineage>
        <taxon>Bacteria</taxon>
        <taxon>Bacillati</taxon>
        <taxon>Bacillota</taxon>
        <taxon>Clostridia</taxon>
        <taxon>Neomoorellales</taxon>
        <taxon>Neomoorellaceae</taxon>
        <taxon>Thermanaeromonas</taxon>
    </lineage>
</organism>
<name>A0A1W1W128_9FIRM</name>
<dbReference type="InterPro" id="IPR046858">
    <property type="entry name" value="ChrB_N"/>
</dbReference>
<evidence type="ECO:0000259" key="1">
    <source>
        <dbReference type="Pfam" id="PF20229"/>
    </source>
</evidence>
<sequence>MAEGQNWLVLVYKIPPEPSRYRVAVWRRLKGAGAIYLQNSVCILPDGPESRSLFLALSQEISESGGESLIFEARVLSPGEQDKIIEKFNSERDEEYSEFLEQCAAFLEEIKKETERENFTFGELEENEEGLGRLIVWLSKIRERDFFKAPKGYEAEARLEECRKALESFALRVYTASETI</sequence>